<evidence type="ECO:0000313" key="5">
    <source>
        <dbReference type="Proteomes" id="UP000030184"/>
    </source>
</evidence>
<dbReference type="Proteomes" id="UP000029641">
    <property type="component" value="Unassembled WGS sequence"/>
</dbReference>
<evidence type="ECO:0000313" key="3">
    <source>
        <dbReference type="EMBL" id="GAL89058.1"/>
    </source>
</evidence>
<sequence>MKKPIEIGTNKFIYKKDALEFYKRILNSYEFGEKLNSTDFENVFGLIEIHPEKEEKIGCGIEYFRIGKAKFNTKSFEIVRKDGSSEFLSYTKRINKPKDQSSKFRIACRQAIQKDLIKVKQKYFKDKSKKSKVKCQESGEYLTYEELNIDHRQPNTFSVIVDRFIEIKNLNVNDIELLQIEGGPNEIANENLKSEFREYHKEKANLRLVKRELNLSRAHQGRLGKTEKDLTIE</sequence>
<dbReference type="Gene3D" id="3.10.450.40">
    <property type="match status" value="1"/>
</dbReference>
<dbReference type="PANTHER" id="PTHR33415:SF12">
    <property type="entry name" value="PROTEIN EMBRYO DEFECTIVE 514"/>
    <property type="match status" value="1"/>
</dbReference>
<reference evidence="5" key="1">
    <citation type="journal article" date="2014" name="Genome Announc.">
        <title>Draft Genome Sequence of Marine Flavobacterium Jejuia pallidilutea Strain 11shimoA1 and Pigmentation Mutants.</title>
        <authorList>
            <person name="Takatani N."/>
            <person name="Nakanishi M."/>
            <person name="Meirelles P."/>
            <person name="Mino S."/>
            <person name="Suda W."/>
            <person name="Oshima K."/>
            <person name="Hattori M."/>
            <person name="Ohkuma M."/>
            <person name="Hosokawa M."/>
            <person name="Miyashita K."/>
            <person name="Thompson F.L."/>
            <person name="Niwa A."/>
            <person name="Sawabe T."/>
            <person name="Sawabe T."/>
        </authorList>
    </citation>
    <scope>NUCLEOTIDE SEQUENCE [LARGE SCALE GENOMIC DNA]</scope>
    <source>
        <strain evidence="5">JCM 19538</strain>
    </source>
</reference>
<evidence type="ECO:0000313" key="1">
    <source>
        <dbReference type="EMBL" id="GAL65377.1"/>
    </source>
</evidence>
<dbReference type="PANTHER" id="PTHR33415">
    <property type="entry name" value="PROTEIN EMBRYO DEFECTIVE 514"/>
    <property type="match status" value="1"/>
</dbReference>
<dbReference type="OrthoDB" id="892817at2"/>
<dbReference type="AlphaFoldDB" id="A0A090VXK6"/>
<evidence type="ECO:0000313" key="2">
    <source>
        <dbReference type="EMBL" id="GAL69441.1"/>
    </source>
</evidence>
<dbReference type="InterPro" id="IPR044673">
    <property type="entry name" value="DCL-like"/>
</dbReference>
<dbReference type="EMBL" id="BBNY01000005">
    <property type="protein sequence ID" value="GAL89058.1"/>
    <property type="molecule type" value="Genomic_DNA"/>
</dbReference>
<dbReference type="Pfam" id="PF11523">
    <property type="entry name" value="DUF3223"/>
    <property type="match status" value="1"/>
</dbReference>
<comment type="caution">
    <text evidence="2">The sequence shown here is derived from an EMBL/GenBank/DDBJ whole genome shotgun (WGS) entry which is preliminary data.</text>
</comment>
<dbReference type="eggNOG" id="ENOG5032RIR">
    <property type="taxonomic scope" value="Bacteria"/>
</dbReference>
<organism evidence="2 4">
    <name type="scientific">Jejuia pallidilutea</name>
    <dbReference type="NCBI Taxonomy" id="504487"/>
    <lineage>
        <taxon>Bacteria</taxon>
        <taxon>Pseudomonadati</taxon>
        <taxon>Bacteroidota</taxon>
        <taxon>Flavobacteriia</taxon>
        <taxon>Flavobacteriales</taxon>
        <taxon>Flavobacteriaceae</taxon>
        <taxon>Jejuia</taxon>
    </lineage>
</organism>
<dbReference type="EMBL" id="BBNR01000001">
    <property type="protein sequence ID" value="GAL65377.1"/>
    <property type="molecule type" value="Genomic_DNA"/>
</dbReference>
<name>A0A090VXK6_9FLAO</name>
<dbReference type="Proteomes" id="UP000029646">
    <property type="component" value="Unassembled WGS sequence"/>
</dbReference>
<accession>A0A090VXK6</accession>
<dbReference type="STRING" id="504487.JCM19538_2047"/>
<proteinExistence type="predicted"/>
<keyword evidence="5" id="KW-1185">Reference proteome</keyword>
<dbReference type="RefSeq" id="WP_042240226.1">
    <property type="nucleotide sequence ID" value="NZ_BBNR01000001.1"/>
</dbReference>
<evidence type="ECO:0000313" key="4">
    <source>
        <dbReference type="Proteomes" id="UP000029646"/>
    </source>
</evidence>
<gene>
    <name evidence="1" type="ORF">JCM19301_3837</name>
    <name evidence="2" type="ORF">JCM19302_4170</name>
    <name evidence="3" type="ORF">JCM19538_2047</name>
</gene>
<protein>
    <submittedName>
        <fullName evidence="2">Uncharacterized protein</fullName>
    </submittedName>
</protein>
<dbReference type="EMBL" id="BBNS01000001">
    <property type="protein sequence ID" value="GAL69441.1"/>
    <property type="molecule type" value="Genomic_DNA"/>
</dbReference>
<dbReference type="Proteomes" id="UP000030184">
    <property type="component" value="Unassembled WGS sequence"/>
</dbReference>